<organism evidence="1 2">
    <name type="scientific">Gossypium stocksii</name>
    <dbReference type="NCBI Taxonomy" id="47602"/>
    <lineage>
        <taxon>Eukaryota</taxon>
        <taxon>Viridiplantae</taxon>
        <taxon>Streptophyta</taxon>
        <taxon>Embryophyta</taxon>
        <taxon>Tracheophyta</taxon>
        <taxon>Spermatophyta</taxon>
        <taxon>Magnoliopsida</taxon>
        <taxon>eudicotyledons</taxon>
        <taxon>Gunneridae</taxon>
        <taxon>Pentapetalae</taxon>
        <taxon>rosids</taxon>
        <taxon>malvids</taxon>
        <taxon>Malvales</taxon>
        <taxon>Malvaceae</taxon>
        <taxon>Malvoideae</taxon>
        <taxon>Gossypium</taxon>
    </lineage>
</organism>
<gene>
    <name evidence="1" type="ORF">J1N35_011112</name>
</gene>
<comment type="caution">
    <text evidence="1">The sequence shown here is derived from an EMBL/GenBank/DDBJ whole genome shotgun (WGS) entry which is preliminary data.</text>
</comment>
<evidence type="ECO:0000313" key="1">
    <source>
        <dbReference type="EMBL" id="KAH1107344.1"/>
    </source>
</evidence>
<evidence type="ECO:0008006" key="3">
    <source>
        <dbReference type="Google" id="ProtNLM"/>
    </source>
</evidence>
<protein>
    <recommendedName>
        <fullName evidence="3">Reverse transcriptase</fullName>
    </recommendedName>
</protein>
<proteinExistence type="predicted"/>
<evidence type="ECO:0000313" key="2">
    <source>
        <dbReference type="Proteomes" id="UP000828251"/>
    </source>
</evidence>
<keyword evidence="2" id="KW-1185">Reference proteome</keyword>
<sequence length="95" mass="10617">EGLSSLMRLAMKEGLLKGAKASRWGSVISHLLFVDDCILFGEATSNGAMVLKEILKEYEKYSGQCVNFNKSTIFYSSNTLEEKKDKISALLENNY</sequence>
<dbReference type="AlphaFoldDB" id="A0A9D3W1U8"/>
<accession>A0A9D3W1U8</accession>
<dbReference type="OrthoDB" id="1435641at2759"/>
<name>A0A9D3W1U8_9ROSI</name>
<dbReference type="EMBL" id="JAIQCV010000004">
    <property type="protein sequence ID" value="KAH1107344.1"/>
    <property type="molecule type" value="Genomic_DNA"/>
</dbReference>
<dbReference type="Proteomes" id="UP000828251">
    <property type="component" value="Unassembled WGS sequence"/>
</dbReference>
<feature type="non-terminal residue" evidence="1">
    <location>
        <position position="1"/>
    </location>
</feature>
<reference evidence="1 2" key="1">
    <citation type="journal article" date="2021" name="Plant Biotechnol. J.">
        <title>Multi-omics assisted identification of the key and species-specific regulatory components of drought-tolerant mechanisms in Gossypium stocksii.</title>
        <authorList>
            <person name="Yu D."/>
            <person name="Ke L."/>
            <person name="Zhang D."/>
            <person name="Wu Y."/>
            <person name="Sun Y."/>
            <person name="Mei J."/>
            <person name="Sun J."/>
            <person name="Sun Y."/>
        </authorList>
    </citation>
    <scope>NUCLEOTIDE SEQUENCE [LARGE SCALE GENOMIC DNA]</scope>
    <source>
        <strain evidence="2">cv. E1</strain>
        <tissue evidence="1">Leaf</tissue>
    </source>
</reference>